<dbReference type="Proteomes" id="UP000218387">
    <property type="component" value="Chromosome"/>
</dbReference>
<keyword evidence="1" id="KW-0540">Nuclease</keyword>
<keyword evidence="2" id="KW-1185">Reference proteome</keyword>
<accession>A0A4P9C9G7</accession>
<name>A0A4P9C9G7_EUBML</name>
<dbReference type="KEGG" id="emt:CPZ25_008840"/>
<dbReference type="GO" id="GO:0004519">
    <property type="term" value="F:endonuclease activity"/>
    <property type="evidence" value="ECO:0007669"/>
    <property type="project" value="UniProtKB-KW"/>
</dbReference>
<keyword evidence="1" id="KW-0255">Endonuclease</keyword>
<protein>
    <submittedName>
        <fullName evidence="1">Restriction endonuclease subunit S</fullName>
    </submittedName>
</protein>
<keyword evidence="1" id="KW-0378">Hydrolase</keyword>
<gene>
    <name evidence="1" type="ORF">CPZ25_008840</name>
</gene>
<sequence length="198" mass="22754">MNYLTELLAFYRWLETNPVSPLLQSYWHLLMYYNNKAAVQGGDGGWYWPVCFRLPNTVLMRLLSIKDRRVLLRQRQYLIDHGRVTYQKDTGQRSGIYRMTPFDSGLTVAALPSEKGHSVTQIWTQTVPQSVTQVSPFININNKQASLLYCNQESPPDIHGFNLLPPLTESEKAAIKALYPDDEVAAFNAMWAAREKKQ</sequence>
<dbReference type="RefSeq" id="WP_074618050.1">
    <property type="nucleotide sequence ID" value="NZ_CP029487.1"/>
</dbReference>
<reference evidence="1 2" key="1">
    <citation type="submission" date="2018-05" db="EMBL/GenBank/DDBJ databases">
        <title>Genome comparison of Eubacterium sp.</title>
        <authorList>
            <person name="Feng Y."/>
            <person name="Sanchez-Andrea I."/>
            <person name="Stams A.J.M."/>
            <person name="De Vos W.M."/>
        </authorList>
    </citation>
    <scope>NUCLEOTIDE SEQUENCE [LARGE SCALE GENOMIC DNA]</scope>
    <source>
        <strain evidence="1 2">YI</strain>
    </source>
</reference>
<proteinExistence type="predicted"/>
<evidence type="ECO:0000313" key="1">
    <source>
        <dbReference type="EMBL" id="QCT71431.1"/>
    </source>
</evidence>
<organism evidence="1 2">
    <name type="scientific">Eubacterium maltosivorans</name>
    <dbReference type="NCBI Taxonomy" id="2041044"/>
    <lineage>
        <taxon>Bacteria</taxon>
        <taxon>Bacillati</taxon>
        <taxon>Bacillota</taxon>
        <taxon>Clostridia</taxon>
        <taxon>Eubacteriales</taxon>
        <taxon>Eubacteriaceae</taxon>
        <taxon>Eubacterium</taxon>
    </lineage>
</organism>
<dbReference type="AlphaFoldDB" id="A0A4P9C9G7"/>
<evidence type="ECO:0000313" key="2">
    <source>
        <dbReference type="Proteomes" id="UP000218387"/>
    </source>
</evidence>
<dbReference type="EMBL" id="CP029487">
    <property type="protein sequence ID" value="QCT71431.1"/>
    <property type="molecule type" value="Genomic_DNA"/>
</dbReference>